<gene>
    <name evidence="1" type="ORF">GXM_02779</name>
</gene>
<evidence type="ECO:0000313" key="1">
    <source>
        <dbReference type="EMBL" id="QFS45302.1"/>
    </source>
</evidence>
<sequence length="45" mass="4965">MTKSLPITKFIAIINNNYVMSWGLILPPNYTILGLVVCPINFAGL</sequence>
<dbReference type="Proteomes" id="UP000326678">
    <property type="component" value="Chromosome Gxm1"/>
</dbReference>
<dbReference type="KEGG" id="nsh:GXM_02779"/>
<protein>
    <submittedName>
        <fullName evidence="1">Uncharacterized protein</fullName>
    </submittedName>
</protein>
<dbReference type="EMBL" id="CP045226">
    <property type="protein sequence ID" value="QFS45302.1"/>
    <property type="molecule type" value="Genomic_DNA"/>
</dbReference>
<evidence type="ECO:0000313" key="2">
    <source>
        <dbReference type="Proteomes" id="UP000326678"/>
    </source>
</evidence>
<proteinExistence type="predicted"/>
<reference evidence="1 2" key="1">
    <citation type="submission" date="2019-10" db="EMBL/GenBank/DDBJ databases">
        <title>Genomic and transcriptomic insights into the perfect genentic adaptation of a filamentous nitrogen-fixing cyanobacterium to rice fields.</title>
        <authorList>
            <person name="Chen Z."/>
        </authorList>
    </citation>
    <scope>NUCLEOTIDE SEQUENCE [LARGE SCALE GENOMIC DNA]</scope>
    <source>
        <strain evidence="1">CCNUC1</strain>
    </source>
</reference>
<keyword evidence="2" id="KW-1185">Reference proteome</keyword>
<name>A0A5P8VY12_9NOSO</name>
<dbReference type="AlphaFoldDB" id="A0A5P8VY12"/>
<accession>A0A5P8VY12</accession>
<organism evidence="1 2">
    <name type="scientific">Nostoc sphaeroides CCNUC1</name>
    <dbReference type="NCBI Taxonomy" id="2653204"/>
    <lineage>
        <taxon>Bacteria</taxon>
        <taxon>Bacillati</taxon>
        <taxon>Cyanobacteriota</taxon>
        <taxon>Cyanophyceae</taxon>
        <taxon>Nostocales</taxon>
        <taxon>Nostocaceae</taxon>
        <taxon>Nostoc</taxon>
    </lineage>
</organism>